<accession>T0LCZ2</accession>
<evidence type="ECO:0000313" key="2">
    <source>
        <dbReference type="Proteomes" id="UP000015530"/>
    </source>
</evidence>
<gene>
    <name evidence="1" type="ORF">CGLO_11067</name>
</gene>
<dbReference type="Proteomes" id="UP000015530">
    <property type="component" value="Unassembled WGS sequence"/>
</dbReference>
<dbReference type="AlphaFoldDB" id="T0LCZ2"/>
<comment type="caution">
    <text evidence="1">The sequence shown here is derived from an EMBL/GenBank/DDBJ whole genome shotgun (WGS) entry which is preliminary data.</text>
</comment>
<name>T0LCZ2_COLGC</name>
<evidence type="ECO:0000313" key="1">
    <source>
        <dbReference type="EMBL" id="EQB49586.1"/>
    </source>
</evidence>
<dbReference type="HOGENOM" id="CLU_3426871_0_0_1"/>
<protein>
    <submittedName>
        <fullName evidence="1">Uncharacterized protein</fullName>
    </submittedName>
</protein>
<dbReference type="EMBL" id="AMYD01002294">
    <property type="protein sequence ID" value="EQB49586.1"/>
    <property type="molecule type" value="Genomic_DNA"/>
</dbReference>
<proteinExistence type="predicted"/>
<reference evidence="2" key="1">
    <citation type="journal article" date="2013" name="Mol. Plant Microbe Interact.">
        <title>Global aspects of pacC regulation of pathogenicity genes in Colletotrichum gloeosporioides as revealed by transcriptome analysis.</title>
        <authorList>
            <person name="Alkan N."/>
            <person name="Meng X."/>
            <person name="Friedlander G."/>
            <person name="Reuveni E."/>
            <person name="Sukno S."/>
            <person name="Sherman A."/>
            <person name="Thon M."/>
            <person name="Fluhr R."/>
            <person name="Prusky D."/>
        </authorList>
    </citation>
    <scope>NUCLEOTIDE SEQUENCE [LARGE SCALE GENOMIC DNA]</scope>
    <source>
        <strain evidence="2">Cg-14</strain>
    </source>
</reference>
<organism evidence="1 2">
    <name type="scientific">Colletotrichum gloeosporioides (strain Cg-14)</name>
    <name type="common">Anthracnose fungus</name>
    <name type="synonym">Glomerella cingulata</name>
    <dbReference type="NCBI Taxonomy" id="1237896"/>
    <lineage>
        <taxon>Eukaryota</taxon>
        <taxon>Fungi</taxon>
        <taxon>Dikarya</taxon>
        <taxon>Ascomycota</taxon>
        <taxon>Pezizomycotina</taxon>
        <taxon>Sordariomycetes</taxon>
        <taxon>Hypocreomycetidae</taxon>
        <taxon>Glomerellales</taxon>
        <taxon>Glomerellaceae</taxon>
        <taxon>Colletotrichum</taxon>
        <taxon>Colletotrichum gloeosporioides species complex</taxon>
    </lineage>
</organism>
<sequence length="21" mass="2419">MKSMQTNTLKALANLFFFLLS</sequence>